<dbReference type="OrthoDB" id="282214at2"/>
<dbReference type="RefSeq" id="WP_145258735.1">
    <property type="nucleotide sequence ID" value="NZ_CP036316.1"/>
</dbReference>
<dbReference type="KEGG" id="chya:V22_00730"/>
<evidence type="ECO:0000313" key="4">
    <source>
        <dbReference type="Proteomes" id="UP000319976"/>
    </source>
</evidence>
<feature type="chain" id="PRO_5021943723" evidence="1">
    <location>
        <begin position="38"/>
        <end position="324"/>
    </location>
</feature>
<accession>A0A517T3C0</accession>
<sequence precursor="true">MLRHQLEHCASRIIRFTVAVCFAVTVLGFLSSSEATAQEKAVKEVIERSVRTDDGWVLPVTYYQSDAGKETPVVVLVHGEKGNRVMWKGLAKTLHDRGYAVVTFDFRKHGESSNDSSFPGANNRRLTPRDYQLMVAEDLEKIKEFLLEEHQAEHLNIRKTGFVCTDLSCPLVNTFALADWLRLPYPDAPTLAQRTPRGQDVRAIVMLSPDEGAPGVAIGNRLRQLADPRFDIAFLIGVGETDRKDRGAASRTEKKLQAWPGESEKEGDDKRIFLLEYKGVGQRGIELFQPQVMKRIRIDEQLVGFFDKYLKDLDSPWVSRKSRL</sequence>
<evidence type="ECO:0000256" key="1">
    <source>
        <dbReference type="SAM" id="SignalP"/>
    </source>
</evidence>
<dbReference type="Proteomes" id="UP000319976">
    <property type="component" value="Chromosome"/>
</dbReference>
<reference evidence="3 4" key="1">
    <citation type="submission" date="2019-02" db="EMBL/GenBank/DDBJ databases">
        <title>Deep-cultivation of Planctomycetes and their phenomic and genomic characterization uncovers novel biology.</title>
        <authorList>
            <person name="Wiegand S."/>
            <person name="Jogler M."/>
            <person name="Boedeker C."/>
            <person name="Pinto D."/>
            <person name="Vollmers J."/>
            <person name="Rivas-Marin E."/>
            <person name="Kohn T."/>
            <person name="Peeters S.H."/>
            <person name="Heuer A."/>
            <person name="Rast P."/>
            <person name="Oberbeckmann S."/>
            <person name="Bunk B."/>
            <person name="Jeske O."/>
            <person name="Meyerdierks A."/>
            <person name="Storesund J.E."/>
            <person name="Kallscheuer N."/>
            <person name="Luecker S."/>
            <person name="Lage O.M."/>
            <person name="Pohl T."/>
            <person name="Merkel B.J."/>
            <person name="Hornburger P."/>
            <person name="Mueller R.-W."/>
            <person name="Bruemmer F."/>
            <person name="Labrenz M."/>
            <person name="Spormann A.M."/>
            <person name="Op den Camp H."/>
            <person name="Overmann J."/>
            <person name="Amann R."/>
            <person name="Jetten M.S.M."/>
            <person name="Mascher T."/>
            <person name="Medema M.H."/>
            <person name="Devos D.P."/>
            <person name="Kaster A.-K."/>
            <person name="Ovreas L."/>
            <person name="Rohde M."/>
            <person name="Galperin M.Y."/>
            <person name="Jogler C."/>
        </authorList>
    </citation>
    <scope>NUCLEOTIDE SEQUENCE [LARGE SCALE GENOMIC DNA]</scope>
    <source>
        <strain evidence="3 4">V22</strain>
    </source>
</reference>
<keyword evidence="1" id="KW-0732">Signal</keyword>
<proteinExistence type="predicted"/>
<dbReference type="EMBL" id="CP036316">
    <property type="protein sequence ID" value="QDT62875.1"/>
    <property type="molecule type" value="Genomic_DNA"/>
</dbReference>
<feature type="signal peptide" evidence="1">
    <location>
        <begin position="1"/>
        <end position="37"/>
    </location>
</feature>
<dbReference type="Gene3D" id="3.40.50.1820">
    <property type="entry name" value="alpha/beta hydrolase"/>
    <property type="match status" value="1"/>
</dbReference>
<protein>
    <submittedName>
        <fullName evidence="3">Short chain dehydrogenase</fullName>
    </submittedName>
</protein>
<dbReference type="InterPro" id="IPR029058">
    <property type="entry name" value="AB_hydrolase_fold"/>
</dbReference>
<organism evidence="3 4">
    <name type="scientific">Calycomorphotria hydatis</name>
    <dbReference type="NCBI Taxonomy" id="2528027"/>
    <lineage>
        <taxon>Bacteria</taxon>
        <taxon>Pseudomonadati</taxon>
        <taxon>Planctomycetota</taxon>
        <taxon>Planctomycetia</taxon>
        <taxon>Planctomycetales</taxon>
        <taxon>Planctomycetaceae</taxon>
        <taxon>Calycomorphotria</taxon>
    </lineage>
</organism>
<evidence type="ECO:0000259" key="2">
    <source>
        <dbReference type="Pfam" id="PF00561"/>
    </source>
</evidence>
<dbReference type="Pfam" id="PF00561">
    <property type="entry name" value="Abhydrolase_1"/>
    <property type="match status" value="1"/>
</dbReference>
<evidence type="ECO:0000313" key="3">
    <source>
        <dbReference type="EMBL" id="QDT62875.1"/>
    </source>
</evidence>
<gene>
    <name evidence="3" type="ORF">V22_00730</name>
</gene>
<dbReference type="InterPro" id="IPR000073">
    <property type="entry name" value="AB_hydrolase_1"/>
</dbReference>
<feature type="domain" description="AB hydrolase-1" evidence="2">
    <location>
        <begin position="72"/>
        <end position="149"/>
    </location>
</feature>
<dbReference type="AlphaFoldDB" id="A0A517T3C0"/>
<keyword evidence="4" id="KW-1185">Reference proteome</keyword>
<dbReference type="SUPFAM" id="SSF53474">
    <property type="entry name" value="alpha/beta-Hydrolases"/>
    <property type="match status" value="1"/>
</dbReference>
<name>A0A517T3C0_9PLAN</name>